<dbReference type="GO" id="GO:0070677">
    <property type="term" value="F:rRNA (cytosine-2'-O-)-methyltransferase activity"/>
    <property type="evidence" value="ECO:0007669"/>
    <property type="project" value="UniProtKB-UniRule"/>
</dbReference>
<dbReference type="PANTHER" id="PTHR46111:SF1">
    <property type="entry name" value="RIBOSOMAL RNA SMALL SUBUNIT METHYLTRANSFERASE I"/>
    <property type="match status" value="1"/>
</dbReference>
<dbReference type="EC" id="2.1.1.198" evidence="6"/>
<dbReference type="AlphaFoldDB" id="A0A0G1KME3"/>
<dbReference type="PANTHER" id="PTHR46111">
    <property type="entry name" value="RIBOSOMAL RNA SMALL SUBUNIT METHYLTRANSFERASE I"/>
    <property type="match status" value="1"/>
</dbReference>
<dbReference type="InterPro" id="IPR018063">
    <property type="entry name" value="SAM_MeTrfase_RsmI_CS"/>
</dbReference>
<dbReference type="PIRSF" id="PIRSF005917">
    <property type="entry name" value="MTase_YraL"/>
    <property type="match status" value="1"/>
</dbReference>
<evidence type="ECO:0000259" key="7">
    <source>
        <dbReference type="Pfam" id="PF00590"/>
    </source>
</evidence>
<dbReference type="FunFam" id="3.40.1010.10:FF:000007">
    <property type="entry name" value="Ribosomal RNA small subunit methyltransferase I"/>
    <property type="match status" value="1"/>
</dbReference>
<dbReference type="InterPro" id="IPR035996">
    <property type="entry name" value="4pyrrol_Methylase_sf"/>
</dbReference>
<evidence type="ECO:0000256" key="5">
    <source>
        <dbReference type="ARBA" id="ARBA00022691"/>
    </source>
</evidence>
<protein>
    <recommendedName>
        <fullName evidence="6">Ribosomal RNA small subunit methyltransferase I</fullName>
        <ecNumber evidence="6">2.1.1.198</ecNumber>
    </recommendedName>
    <alternativeName>
        <fullName evidence="6">16S rRNA 2'-O-ribose C1402 methyltransferase</fullName>
    </alternativeName>
    <alternativeName>
        <fullName evidence="6">rRNA (cytidine-2'-O-)-methyltransferase RsmI</fullName>
    </alternativeName>
</protein>
<comment type="caution">
    <text evidence="8">The sequence shown here is derived from an EMBL/GenBank/DDBJ whole genome shotgun (WGS) entry which is preliminary data.</text>
</comment>
<dbReference type="InterPro" id="IPR008189">
    <property type="entry name" value="rRNA_ssu_MeTfrase_I"/>
</dbReference>
<keyword evidence="3 6" id="KW-0489">Methyltransferase</keyword>
<evidence type="ECO:0000256" key="3">
    <source>
        <dbReference type="ARBA" id="ARBA00022603"/>
    </source>
</evidence>
<feature type="domain" description="Tetrapyrrole methylase" evidence="7">
    <location>
        <begin position="7"/>
        <end position="205"/>
    </location>
</feature>
<evidence type="ECO:0000313" key="8">
    <source>
        <dbReference type="EMBL" id="KKT84650.1"/>
    </source>
</evidence>
<dbReference type="Gene3D" id="3.30.950.10">
    <property type="entry name" value="Methyltransferase, Cobalt-precorrin-4 Transmethylase, Domain 2"/>
    <property type="match status" value="1"/>
</dbReference>
<dbReference type="PROSITE" id="PS01296">
    <property type="entry name" value="RSMI"/>
    <property type="match status" value="1"/>
</dbReference>
<dbReference type="InterPro" id="IPR000878">
    <property type="entry name" value="4pyrrol_Mease"/>
</dbReference>
<comment type="subcellular location">
    <subcellularLocation>
        <location evidence="6">Cytoplasm</location>
    </subcellularLocation>
</comment>
<dbReference type="HAMAP" id="MF_01877">
    <property type="entry name" value="16SrRNA_methyltr_I"/>
    <property type="match status" value="1"/>
</dbReference>
<keyword evidence="1 6" id="KW-0963">Cytoplasm</keyword>
<name>A0A0G1KME3_UNCKA</name>
<evidence type="ECO:0000256" key="4">
    <source>
        <dbReference type="ARBA" id="ARBA00022679"/>
    </source>
</evidence>
<dbReference type="FunFam" id="3.30.950.10:FF:000002">
    <property type="entry name" value="Ribosomal RNA small subunit methyltransferase I"/>
    <property type="match status" value="1"/>
</dbReference>
<dbReference type="InterPro" id="IPR014777">
    <property type="entry name" value="4pyrrole_Mease_sub1"/>
</dbReference>
<reference evidence="8 9" key="1">
    <citation type="journal article" date="2015" name="Nature">
        <title>rRNA introns, odd ribosomes, and small enigmatic genomes across a large radiation of phyla.</title>
        <authorList>
            <person name="Brown C.T."/>
            <person name="Hug L.A."/>
            <person name="Thomas B.C."/>
            <person name="Sharon I."/>
            <person name="Castelle C.J."/>
            <person name="Singh A."/>
            <person name="Wilkins M.J."/>
            <person name="Williams K.H."/>
            <person name="Banfield J.F."/>
        </authorList>
    </citation>
    <scope>NUCLEOTIDE SEQUENCE [LARGE SCALE GENOMIC DNA]</scope>
</reference>
<proteinExistence type="inferred from homology"/>
<dbReference type="InterPro" id="IPR014776">
    <property type="entry name" value="4pyrrole_Mease_sub2"/>
</dbReference>
<comment type="similarity">
    <text evidence="6">Belongs to the methyltransferase superfamily. RsmI family.</text>
</comment>
<keyword evidence="5 6" id="KW-0949">S-adenosyl-L-methionine</keyword>
<evidence type="ECO:0000313" key="9">
    <source>
        <dbReference type="Proteomes" id="UP000034504"/>
    </source>
</evidence>
<dbReference type="GO" id="GO:0005737">
    <property type="term" value="C:cytoplasm"/>
    <property type="evidence" value="ECO:0007669"/>
    <property type="project" value="UniProtKB-SubCell"/>
</dbReference>
<organism evidence="8 9">
    <name type="scientific">candidate division WWE3 bacterium GW2011_GWC2_44_9</name>
    <dbReference type="NCBI Taxonomy" id="1619125"/>
    <lineage>
        <taxon>Bacteria</taxon>
        <taxon>Katanobacteria</taxon>
    </lineage>
</organism>
<keyword evidence="4 6" id="KW-0808">Transferase</keyword>
<accession>A0A0G1KME3</accession>
<dbReference type="CDD" id="cd11648">
    <property type="entry name" value="RsmI"/>
    <property type="match status" value="1"/>
</dbReference>
<sequence length="227" mass="24549">MEAQNALYIVASPIGNLADISYRATEVLRSVNWIVSEDTRQTKKLLDRYSITTPLKSYRDQIHFKIADELINKLKAGASIALVSDSGTPLISDPGYKLVRSAVAAGIKVVPIPGPSAVISALSASGLPTDKFSFLGFLPKSSGQRLKLLKGYGALDSTLVVYESPNRLARLLEEIMAALGDREVCVASEMTKLFESLKVGKASQLLAGIGTKRQRGEYTVLIAKMVY</sequence>
<comment type="function">
    <text evidence="6">Catalyzes the 2'-O-methylation of the ribose of cytidine 1402 (C1402) in 16S rRNA.</text>
</comment>
<dbReference type="SUPFAM" id="SSF53790">
    <property type="entry name" value="Tetrapyrrole methylase"/>
    <property type="match status" value="1"/>
</dbReference>
<evidence type="ECO:0000256" key="1">
    <source>
        <dbReference type="ARBA" id="ARBA00022490"/>
    </source>
</evidence>
<gene>
    <name evidence="6" type="primary">rsmI</name>
    <name evidence="8" type="ORF">UW82_C0014G0002</name>
</gene>
<dbReference type="Proteomes" id="UP000034504">
    <property type="component" value="Unassembled WGS sequence"/>
</dbReference>
<dbReference type="PATRIC" id="fig|1619125.3.peg.349"/>
<keyword evidence="2 6" id="KW-0698">rRNA processing</keyword>
<dbReference type="EMBL" id="LCJU01000014">
    <property type="protein sequence ID" value="KKT84650.1"/>
    <property type="molecule type" value="Genomic_DNA"/>
</dbReference>
<dbReference type="NCBIfam" id="TIGR00096">
    <property type="entry name" value="16S rRNA (cytidine(1402)-2'-O)-methyltransferase"/>
    <property type="match status" value="1"/>
</dbReference>
<evidence type="ECO:0000256" key="2">
    <source>
        <dbReference type="ARBA" id="ARBA00022552"/>
    </source>
</evidence>
<dbReference type="Gene3D" id="3.40.1010.10">
    <property type="entry name" value="Cobalt-precorrin-4 Transmethylase, Domain 1"/>
    <property type="match status" value="1"/>
</dbReference>
<comment type="catalytic activity">
    <reaction evidence="6">
        <text>cytidine(1402) in 16S rRNA + S-adenosyl-L-methionine = 2'-O-methylcytidine(1402) in 16S rRNA + S-adenosyl-L-homocysteine + H(+)</text>
        <dbReference type="Rhea" id="RHEA:42924"/>
        <dbReference type="Rhea" id="RHEA-COMP:10285"/>
        <dbReference type="Rhea" id="RHEA-COMP:10286"/>
        <dbReference type="ChEBI" id="CHEBI:15378"/>
        <dbReference type="ChEBI" id="CHEBI:57856"/>
        <dbReference type="ChEBI" id="CHEBI:59789"/>
        <dbReference type="ChEBI" id="CHEBI:74495"/>
        <dbReference type="ChEBI" id="CHEBI:82748"/>
        <dbReference type="EC" id="2.1.1.198"/>
    </reaction>
</comment>
<dbReference type="Pfam" id="PF00590">
    <property type="entry name" value="TP_methylase"/>
    <property type="match status" value="1"/>
</dbReference>
<evidence type="ECO:0000256" key="6">
    <source>
        <dbReference type="HAMAP-Rule" id="MF_01877"/>
    </source>
</evidence>